<feature type="chain" id="PRO_5046920690" description="YceI-like domain-containing protein" evidence="1">
    <location>
        <begin position="24"/>
        <end position="186"/>
    </location>
</feature>
<keyword evidence="1" id="KW-0732">Signal</keyword>
<evidence type="ECO:0000313" key="3">
    <source>
        <dbReference type="Proteomes" id="UP001302349"/>
    </source>
</evidence>
<organism evidence="2 3">
    <name type="scientific">Imperialibacter roseus</name>
    <dbReference type="NCBI Taxonomy" id="1324217"/>
    <lineage>
        <taxon>Bacteria</taxon>
        <taxon>Pseudomonadati</taxon>
        <taxon>Bacteroidota</taxon>
        <taxon>Cytophagia</taxon>
        <taxon>Cytophagales</taxon>
        <taxon>Flammeovirgaceae</taxon>
        <taxon>Imperialibacter</taxon>
    </lineage>
</organism>
<protein>
    <recommendedName>
        <fullName evidence="4">YceI-like domain-containing protein</fullName>
    </recommendedName>
</protein>
<feature type="signal peptide" evidence="1">
    <location>
        <begin position="1"/>
        <end position="23"/>
    </location>
</feature>
<proteinExistence type="predicted"/>
<dbReference type="PROSITE" id="PS51257">
    <property type="entry name" value="PROKAR_LIPOPROTEIN"/>
    <property type="match status" value="1"/>
</dbReference>
<evidence type="ECO:0000313" key="2">
    <source>
        <dbReference type="EMBL" id="WOK07257.1"/>
    </source>
</evidence>
<dbReference type="Proteomes" id="UP001302349">
    <property type="component" value="Chromosome"/>
</dbReference>
<evidence type="ECO:0008006" key="4">
    <source>
        <dbReference type="Google" id="ProtNLM"/>
    </source>
</evidence>
<gene>
    <name evidence="2" type="ORF">RT717_01300</name>
</gene>
<keyword evidence="3" id="KW-1185">Reference proteome</keyword>
<dbReference type="EMBL" id="CP136051">
    <property type="protein sequence ID" value="WOK07257.1"/>
    <property type="molecule type" value="Genomic_DNA"/>
</dbReference>
<name>A0ABZ0IRY1_9BACT</name>
<sequence>MRPVIFFISILFLQGILSCTAHAQRTYITRKGTLVAKTLKGDSLVTHEFKNINVLLDYDEAEVVINFKLDETLDDHIPTNRFFYDYDVAIRSRLSLREIETQSHPIRNFSIQGELYYGEAAYYITGEGVLEHWEGSEVMSCLLTLDIKLMDDAKLVLSPFGKVEDIHLFQTVLNREVLDQSGKVGY</sequence>
<reference evidence="2 3" key="1">
    <citation type="journal article" date="2023" name="Microbiol. Resour. Announc.">
        <title>Complete Genome Sequence of Imperialibacter roseus strain P4T.</title>
        <authorList>
            <person name="Tizabi D.R."/>
            <person name="Bachvaroff T."/>
            <person name="Hill R.T."/>
        </authorList>
    </citation>
    <scope>NUCLEOTIDE SEQUENCE [LARGE SCALE GENOMIC DNA]</scope>
    <source>
        <strain evidence="2 3">P4T</strain>
    </source>
</reference>
<dbReference type="RefSeq" id="WP_317489943.1">
    <property type="nucleotide sequence ID" value="NZ_CP136051.1"/>
</dbReference>
<evidence type="ECO:0000256" key="1">
    <source>
        <dbReference type="SAM" id="SignalP"/>
    </source>
</evidence>
<accession>A0ABZ0IRY1</accession>